<evidence type="ECO:0000256" key="8">
    <source>
        <dbReference type="SAM" id="MobiDB-lite"/>
    </source>
</evidence>
<dbReference type="InterPro" id="IPR044280">
    <property type="entry name" value="Hac1/HY5"/>
</dbReference>
<dbReference type="InterPro" id="IPR046347">
    <property type="entry name" value="bZIP_sf"/>
</dbReference>
<feature type="region of interest" description="Disordered" evidence="8">
    <location>
        <begin position="119"/>
        <end position="178"/>
    </location>
</feature>
<comment type="similarity">
    <text evidence="2">Belongs to the bZIP family.</text>
</comment>
<dbReference type="Gene3D" id="1.20.5.170">
    <property type="match status" value="1"/>
</dbReference>
<keyword evidence="4" id="KW-0238">DNA-binding</keyword>
<evidence type="ECO:0000259" key="9">
    <source>
        <dbReference type="PROSITE" id="PS50217"/>
    </source>
</evidence>
<name>A0AAN8EQG8_9EURO</name>
<dbReference type="SUPFAM" id="SSF57959">
    <property type="entry name" value="Leucine zipper domain"/>
    <property type="match status" value="1"/>
</dbReference>
<protein>
    <recommendedName>
        <fullName evidence="9">BZIP domain-containing protein</fullName>
    </recommendedName>
</protein>
<dbReference type="EMBL" id="JAKLMC020000004">
    <property type="protein sequence ID" value="KAK5956543.1"/>
    <property type="molecule type" value="Genomic_DNA"/>
</dbReference>
<keyword evidence="7" id="KW-0539">Nucleus</keyword>
<evidence type="ECO:0000313" key="11">
    <source>
        <dbReference type="Proteomes" id="UP001316803"/>
    </source>
</evidence>
<evidence type="ECO:0000256" key="2">
    <source>
        <dbReference type="ARBA" id="ARBA00007163"/>
    </source>
</evidence>
<evidence type="ECO:0000313" key="10">
    <source>
        <dbReference type="EMBL" id="KAK5956543.1"/>
    </source>
</evidence>
<feature type="domain" description="BZIP" evidence="9">
    <location>
        <begin position="238"/>
        <end position="292"/>
    </location>
</feature>
<feature type="compositionally biased region" description="Basic and acidic residues" evidence="8">
    <location>
        <begin position="262"/>
        <end position="272"/>
    </location>
</feature>
<dbReference type="GO" id="GO:0006986">
    <property type="term" value="P:response to unfolded protein"/>
    <property type="evidence" value="ECO:0007669"/>
    <property type="project" value="UniProtKB-KW"/>
</dbReference>
<evidence type="ECO:0000256" key="4">
    <source>
        <dbReference type="ARBA" id="ARBA00023125"/>
    </source>
</evidence>
<evidence type="ECO:0000256" key="3">
    <source>
        <dbReference type="ARBA" id="ARBA00023015"/>
    </source>
</evidence>
<feature type="region of interest" description="Disordered" evidence="8">
    <location>
        <begin position="25"/>
        <end position="55"/>
    </location>
</feature>
<comment type="subcellular location">
    <subcellularLocation>
        <location evidence="1">Nucleus</location>
    </subcellularLocation>
</comment>
<dbReference type="AlphaFoldDB" id="A0AAN8EQG8"/>
<reference evidence="10 11" key="1">
    <citation type="submission" date="2022-12" db="EMBL/GenBank/DDBJ databases">
        <title>Genomic features and morphological characterization of a novel Knufia sp. strain isolated from spacecraft assembly facility.</title>
        <authorList>
            <person name="Teixeira M."/>
            <person name="Chander A.M."/>
            <person name="Stajich J.E."/>
            <person name="Venkateswaran K."/>
        </authorList>
    </citation>
    <scope>NUCLEOTIDE SEQUENCE [LARGE SCALE GENOMIC DNA]</scope>
    <source>
        <strain evidence="10 11">FJI-L2-BK-P2</strain>
    </source>
</reference>
<dbReference type="SMART" id="SM00338">
    <property type="entry name" value="BRLZ"/>
    <property type="match status" value="1"/>
</dbReference>
<dbReference type="PANTHER" id="PTHR46714">
    <property type="entry name" value="TRANSCRIPTIONAL ACTIVATOR HAC1"/>
    <property type="match status" value="1"/>
</dbReference>
<evidence type="ECO:0000256" key="5">
    <source>
        <dbReference type="ARBA" id="ARBA00023163"/>
    </source>
</evidence>
<comment type="caution">
    <text evidence="10">The sequence shown here is derived from an EMBL/GenBank/DDBJ whole genome shotgun (WGS) entry which is preliminary data.</text>
</comment>
<dbReference type="Pfam" id="PF00170">
    <property type="entry name" value="bZIP_1"/>
    <property type="match status" value="1"/>
</dbReference>
<dbReference type="PANTHER" id="PTHR46714:SF6">
    <property type="entry name" value="TRANSCRIPTIONAL ACTIVATOR HAC1"/>
    <property type="match status" value="1"/>
</dbReference>
<dbReference type="Proteomes" id="UP001316803">
    <property type="component" value="Unassembled WGS sequence"/>
</dbReference>
<evidence type="ECO:0000256" key="7">
    <source>
        <dbReference type="ARBA" id="ARBA00023242"/>
    </source>
</evidence>
<keyword evidence="5" id="KW-0804">Transcription</keyword>
<dbReference type="GO" id="GO:0045944">
    <property type="term" value="P:positive regulation of transcription by RNA polymerase II"/>
    <property type="evidence" value="ECO:0007669"/>
    <property type="project" value="InterPro"/>
</dbReference>
<dbReference type="PROSITE" id="PS50217">
    <property type="entry name" value="BZIP"/>
    <property type="match status" value="1"/>
</dbReference>
<dbReference type="InterPro" id="IPR004827">
    <property type="entry name" value="bZIP"/>
</dbReference>
<feature type="region of interest" description="Disordered" evidence="8">
    <location>
        <begin position="547"/>
        <end position="569"/>
    </location>
</feature>
<accession>A0AAN8EQG8</accession>
<keyword evidence="6" id="KW-0834">Unfolded protein response</keyword>
<keyword evidence="3" id="KW-0805">Transcription regulation</keyword>
<feature type="compositionally biased region" description="Acidic residues" evidence="8">
    <location>
        <begin position="553"/>
        <end position="562"/>
    </location>
</feature>
<dbReference type="GO" id="GO:0003677">
    <property type="term" value="F:DNA binding"/>
    <property type="evidence" value="ECO:0007669"/>
    <property type="project" value="UniProtKB-KW"/>
</dbReference>
<sequence length="625" mass="70866">MDLSYQHPQPYTVYGNTQWPEDFKPVYAEREEDSACDDRPSASATPADFSAFPHSRRPSMLKVEDEYSAHEAMWHDRSHEHQYPARHYSQPSISTHVAHQPYMRVDPNFAASYAQPQWSLSQSGTNTPTATYGSADSYGQPTQYTGHHGFNFNQDPVSAVSMSPQSSQGGWASATSSDSIDRRFPLASPSYRPVSPQLVLRPDGIRKKNARFEIPKERNLATIDALILASTNEDEKKELKQQKRLLRNRQAALDSRQRKKTHTEQLEQEKKVHEKRMCDLEEGYERMQEQLEMERQQWMHQRQQYEMQVKQMMDDRDEAIRVKTIEAADCRRQMNAMKEYIRDHQLERHLQRGSGYAPTSDMNNFTSDFSDFNVDDDWETELGLFGNADFGANDLDTMQRQATPKPPVSTTDKKADADFSWNTFYMCLLFGAVVVSTGGQLSKLAISPNEMPLPTVSDEYRADAENVLKAVMSSNPQSAQEMIPARSAAASIPRTTISGSELSQMSFTSRQQQSGLDRLSSTLTVPSRHQQLQQAFAMTPASYNHIMDPLSDLNDDDADADLPDSPKQSRLDQAMAAFHAKKSEVEKAGFPSRASERSALNVPDSVMNDFRDFVRQSKQANTNHE</sequence>
<feature type="region of interest" description="Disordered" evidence="8">
    <location>
        <begin position="251"/>
        <end position="272"/>
    </location>
</feature>
<dbReference type="GO" id="GO:0005634">
    <property type="term" value="C:nucleus"/>
    <property type="evidence" value="ECO:0007669"/>
    <property type="project" value="UniProtKB-SubCell"/>
</dbReference>
<dbReference type="CDD" id="cd14686">
    <property type="entry name" value="bZIP"/>
    <property type="match status" value="1"/>
</dbReference>
<dbReference type="GO" id="GO:0000981">
    <property type="term" value="F:DNA-binding transcription factor activity, RNA polymerase II-specific"/>
    <property type="evidence" value="ECO:0007669"/>
    <property type="project" value="InterPro"/>
</dbReference>
<evidence type="ECO:0000256" key="1">
    <source>
        <dbReference type="ARBA" id="ARBA00004123"/>
    </source>
</evidence>
<organism evidence="10 11">
    <name type="scientific">Knufia fluminis</name>
    <dbReference type="NCBI Taxonomy" id="191047"/>
    <lineage>
        <taxon>Eukaryota</taxon>
        <taxon>Fungi</taxon>
        <taxon>Dikarya</taxon>
        <taxon>Ascomycota</taxon>
        <taxon>Pezizomycotina</taxon>
        <taxon>Eurotiomycetes</taxon>
        <taxon>Chaetothyriomycetidae</taxon>
        <taxon>Chaetothyriales</taxon>
        <taxon>Trichomeriaceae</taxon>
        <taxon>Knufia</taxon>
    </lineage>
</organism>
<keyword evidence="11" id="KW-1185">Reference proteome</keyword>
<gene>
    <name evidence="10" type="ORF">OHC33_002028</name>
</gene>
<proteinExistence type="inferred from homology"/>
<evidence type="ECO:0000256" key="6">
    <source>
        <dbReference type="ARBA" id="ARBA00023230"/>
    </source>
</evidence>
<feature type="region of interest" description="Disordered" evidence="8">
    <location>
        <begin position="582"/>
        <end position="603"/>
    </location>
</feature>